<dbReference type="Proteomes" id="UP000055048">
    <property type="component" value="Unassembled WGS sequence"/>
</dbReference>
<evidence type="ECO:0000313" key="1">
    <source>
        <dbReference type="EMBL" id="KRX47885.1"/>
    </source>
</evidence>
<gene>
    <name evidence="1" type="ORF">T05_848</name>
</gene>
<protein>
    <submittedName>
        <fullName evidence="1">Uncharacterized protein</fullName>
    </submittedName>
</protein>
<dbReference type="OrthoDB" id="10363296at2759"/>
<sequence length="220" mass="25148">MCQPGRIGNFDFVDAEKCQADKRKSNPDPALAPEVSHQYMCQRQERQLSIDHQICRILYIRNENHPKTGSVNRFVPVNDGNYSEGYYVRGVHRSVLLACNVQSSAMVSRGEKVKGNYLNRLQFSIPTLRFPTLRRLKSYFVKTFPEGIVAINQSIGLFLYNMLYAYSHQKKITLRRRDSQRKQADKARPVDVLPSSVSKLESLDNGYGLDEMLQNANVAS</sequence>
<dbReference type="AlphaFoldDB" id="A0A0V0UA20"/>
<dbReference type="EMBL" id="JYDJ01000036">
    <property type="protein sequence ID" value="KRX47885.1"/>
    <property type="molecule type" value="Genomic_DNA"/>
</dbReference>
<accession>A0A0V0UA20</accession>
<keyword evidence="2" id="KW-1185">Reference proteome</keyword>
<comment type="caution">
    <text evidence="1">The sequence shown here is derived from an EMBL/GenBank/DDBJ whole genome shotgun (WGS) entry which is preliminary data.</text>
</comment>
<proteinExistence type="predicted"/>
<evidence type="ECO:0000313" key="2">
    <source>
        <dbReference type="Proteomes" id="UP000055048"/>
    </source>
</evidence>
<organism evidence="1 2">
    <name type="scientific">Trichinella murrelli</name>
    <dbReference type="NCBI Taxonomy" id="144512"/>
    <lineage>
        <taxon>Eukaryota</taxon>
        <taxon>Metazoa</taxon>
        <taxon>Ecdysozoa</taxon>
        <taxon>Nematoda</taxon>
        <taxon>Enoplea</taxon>
        <taxon>Dorylaimia</taxon>
        <taxon>Trichinellida</taxon>
        <taxon>Trichinellidae</taxon>
        <taxon>Trichinella</taxon>
    </lineage>
</organism>
<reference evidence="1 2" key="1">
    <citation type="submission" date="2015-01" db="EMBL/GenBank/DDBJ databases">
        <title>Evolution of Trichinella species and genotypes.</title>
        <authorList>
            <person name="Korhonen P.K."/>
            <person name="Edoardo P."/>
            <person name="Giuseppe L.R."/>
            <person name="Gasser R.B."/>
        </authorList>
    </citation>
    <scope>NUCLEOTIDE SEQUENCE [LARGE SCALE GENOMIC DNA]</scope>
    <source>
        <strain evidence="1">ISS417</strain>
    </source>
</reference>
<name>A0A0V0UA20_9BILA</name>